<protein>
    <submittedName>
        <fullName evidence="2">Uncharacterized protein</fullName>
    </submittedName>
</protein>
<feature type="region of interest" description="Disordered" evidence="1">
    <location>
        <begin position="20"/>
        <end position="41"/>
    </location>
</feature>
<keyword evidence="3" id="KW-1185">Reference proteome</keyword>
<feature type="compositionally biased region" description="Polar residues" evidence="1">
    <location>
        <begin position="24"/>
        <end position="41"/>
    </location>
</feature>
<dbReference type="EMBL" id="JACSQK010000006">
    <property type="protein sequence ID" value="MBD7961378.1"/>
    <property type="molecule type" value="Genomic_DNA"/>
</dbReference>
<dbReference type="Proteomes" id="UP000634919">
    <property type="component" value="Unassembled WGS sequence"/>
</dbReference>
<evidence type="ECO:0000256" key="1">
    <source>
        <dbReference type="SAM" id="MobiDB-lite"/>
    </source>
</evidence>
<proteinExistence type="predicted"/>
<accession>A0ABR8SD65</accession>
<comment type="caution">
    <text evidence="2">The sequence shown here is derived from an EMBL/GenBank/DDBJ whole genome shotgun (WGS) entry which is preliminary data.</text>
</comment>
<evidence type="ECO:0000313" key="3">
    <source>
        <dbReference type="Proteomes" id="UP000634919"/>
    </source>
</evidence>
<name>A0ABR8SD65_9BURK</name>
<gene>
    <name evidence="2" type="ORF">H9646_12915</name>
</gene>
<reference evidence="2 3" key="1">
    <citation type="submission" date="2020-08" db="EMBL/GenBank/DDBJ databases">
        <title>A Genomic Blueprint of the Chicken Gut Microbiome.</title>
        <authorList>
            <person name="Gilroy R."/>
            <person name="Ravi A."/>
            <person name="Getino M."/>
            <person name="Pursley I."/>
            <person name="Horton D.L."/>
            <person name="Alikhan N.-F."/>
            <person name="Baker D."/>
            <person name="Gharbi K."/>
            <person name="Hall N."/>
            <person name="Watson M."/>
            <person name="Adriaenssens E.M."/>
            <person name="Foster-Nyarko E."/>
            <person name="Jarju S."/>
            <person name="Secka A."/>
            <person name="Antonio M."/>
            <person name="Oren A."/>
            <person name="Chaudhuri R."/>
            <person name="La Ragione R.M."/>
            <person name="Hildebrand F."/>
            <person name="Pallen M.J."/>
        </authorList>
    </citation>
    <scope>NUCLEOTIDE SEQUENCE [LARGE SCALE GENOMIC DNA]</scope>
    <source>
        <strain evidence="2 3">Sa2CVA6</strain>
    </source>
</reference>
<sequence length="119" mass="13177">MPLALLPFSWIVRHTLGDIKPAKKQQNSEHSATTRLGQTKPNTIQAQMRQQASGKQPNRCTGMPTLSCMDIKTPNAAQSERDGQCLTTAIFLSSKILWAQATLMTMQSQRGLNKKTLSH</sequence>
<evidence type="ECO:0000313" key="2">
    <source>
        <dbReference type="EMBL" id="MBD7961378.1"/>
    </source>
</evidence>
<organism evidence="2 3">
    <name type="scientific">Comamonas avium</name>
    <dbReference type="NCBI Taxonomy" id="2762231"/>
    <lineage>
        <taxon>Bacteria</taxon>
        <taxon>Pseudomonadati</taxon>
        <taxon>Pseudomonadota</taxon>
        <taxon>Betaproteobacteria</taxon>
        <taxon>Burkholderiales</taxon>
        <taxon>Comamonadaceae</taxon>
        <taxon>Comamonas</taxon>
    </lineage>
</organism>
<dbReference type="RefSeq" id="WP_191723780.1">
    <property type="nucleotide sequence ID" value="NZ_JACSQK010000006.1"/>
</dbReference>